<comment type="similarity">
    <text evidence="1">Belongs to the pseudomonas-type ThrB family.</text>
</comment>
<dbReference type="InterPro" id="IPR011009">
    <property type="entry name" value="Kinase-like_dom_sf"/>
</dbReference>
<dbReference type="EMBL" id="BKZW01000001">
    <property type="protein sequence ID" value="GER87332.1"/>
    <property type="molecule type" value="Genomic_DNA"/>
</dbReference>
<evidence type="ECO:0000256" key="1">
    <source>
        <dbReference type="ARBA" id="ARBA00038240"/>
    </source>
</evidence>
<sequence length="332" mass="38015">MAELVEHYALGVVHSITDLGGMYNLNARLHTETGDYVLRIHRPWVTMPRLAFEQHIKRLLAGAGFPVVLPIPTIKGADVLSHQQRLIELESFIANDTPIKRWEHFPAMFTLLGDLHTFLAQEFPLSNVVPPVVSNYATPVQLIEQVEQTAELIANSPSSAKMIEIQQAGEICQVVLQMLAQQLPWWYAEGQHLPLRLTHGDYGMDNVLFCEDRIVALLDFDFLDVRERIFDLAYMIYWIYWRLEDVRYPELAPWQRVRTLLDAYNQASDQPLSTEEIQALPLELIRVPLYWIAEAGFLPDPVQAVLQQKDAIAYALRLFQQRDALGKAFALS</sequence>
<organism evidence="3 4">
    <name type="scientific">Dictyobacter vulcani</name>
    <dbReference type="NCBI Taxonomy" id="2607529"/>
    <lineage>
        <taxon>Bacteria</taxon>
        <taxon>Bacillati</taxon>
        <taxon>Chloroflexota</taxon>
        <taxon>Ktedonobacteria</taxon>
        <taxon>Ktedonobacterales</taxon>
        <taxon>Dictyobacteraceae</taxon>
        <taxon>Dictyobacter</taxon>
    </lineage>
</organism>
<dbReference type="PANTHER" id="PTHR21064:SF6">
    <property type="entry name" value="AMINOGLYCOSIDE PHOSPHOTRANSFERASE DOMAIN-CONTAINING PROTEIN"/>
    <property type="match status" value="1"/>
</dbReference>
<name>A0A5J4KJY6_9CHLR</name>
<dbReference type="GO" id="GO:0004413">
    <property type="term" value="F:homoserine kinase activity"/>
    <property type="evidence" value="ECO:0007669"/>
    <property type="project" value="TreeGrafter"/>
</dbReference>
<dbReference type="Gene3D" id="3.90.1200.10">
    <property type="match status" value="1"/>
</dbReference>
<keyword evidence="4" id="KW-1185">Reference proteome</keyword>
<dbReference type="InterPro" id="IPR050249">
    <property type="entry name" value="Pseudomonas-type_ThrB"/>
</dbReference>
<comment type="caution">
    <text evidence="3">The sequence shown here is derived from an EMBL/GenBank/DDBJ whole genome shotgun (WGS) entry which is preliminary data.</text>
</comment>
<evidence type="ECO:0000259" key="2">
    <source>
        <dbReference type="Pfam" id="PF01636"/>
    </source>
</evidence>
<feature type="domain" description="Aminoglycoside phosphotransferase" evidence="2">
    <location>
        <begin position="20"/>
        <end position="244"/>
    </location>
</feature>
<dbReference type="Proteomes" id="UP000326912">
    <property type="component" value="Unassembled WGS sequence"/>
</dbReference>
<dbReference type="Gene3D" id="3.30.200.20">
    <property type="entry name" value="Phosphorylase Kinase, domain 1"/>
    <property type="match status" value="1"/>
</dbReference>
<evidence type="ECO:0000313" key="4">
    <source>
        <dbReference type="Proteomes" id="UP000326912"/>
    </source>
</evidence>
<proteinExistence type="inferred from homology"/>
<accession>A0A5J4KJY6</accession>
<gene>
    <name evidence="3" type="ORF">KDW_14940</name>
</gene>
<dbReference type="GO" id="GO:0009088">
    <property type="term" value="P:threonine biosynthetic process"/>
    <property type="evidence" value="ECO:0007669"/>
    <property type="project" value="TreeGrafter"/>
</dbReference>
<protein>
    <recommendedName>
        <fullName evidence="2">Aminoglycoside phosphotransferase domain-containing protein</fullName>
    </recommendedName>
</protein>
<dbReference type="PANTHER" id="PTHR21064">
    <property type="entry name" value="AMINOGLYCOSIDE PHOSPHOTRANSFERASE DOMAIN-CONTAINING PROTEIN-RELATED"/>
    <property type="match status" value="1"/>
</dbReference>
<dbReference type="InterPro" id="IPR002575">
    <property type="entry name" value="Aminoglycoside_PTrfase"/>
</dbReference>
<reference evidence="3 4" key="1">
    <citation type="submission" date="2019-10" db="EMBL/GenBank/DDBJ databases">
        <title>Dictyobacter vulcani sp. nov., within the class Ktedonobacteria, isolated from soil of volcanic Mt. Zao.</title>
        <authorList>
            <person name="Zheng Y."/>
            <person name="Wang C.M."/>
            <person name="Sakai Y."/>
            <person name="Abe K."/>
            <person name="Yokota A."/>
            <person name="Yabe S."/>
        </authorList>
    </citation>
    <scope>NUCLEOTIDE SEQUENCE [LARGE SCALE GENOMIC DNA]</scope>
    <source>
        <strain evidence="3 4">W12</strain>
    </source>
</reference>
<dbReference type="SUPFAM" id="SSF56112">
    <property type="entry name" value="Protein kinase-like (PK-like)"/>
    <property type="match status" value="1"/>
</dbReference>
<evidence type="ECO:0000313" key="3">
    <source>
        <dbReference type="EMBL" id="GER87332.1"/>
    </source>
</evidence>
<dbReference type="RefSeq" id="WP_151755346.1">
    <property type="nucleotide sequence ID" value="NZ_BKZW01000001.1"/>
</dbReference>
<dbReference type="Pfam" id="PF01636">
    <property type="entry name" value="APH"/>
    <property type="match status" value="1"/>
</dbReference>
<dbReference type="AlphaFoldDB" id="A0A5J4KJY6"/>